<evidence type="ECO:0008006" key="4">
    <source>
        <dbReference type="Google" id="ProtNLM"/>
    </source>
</evidence>
<reference evidence="2 3" key="1">
    <citation type="submission" date="2019-01" db="EMBL/GenBank/DDBJ databases">
        <title>Cytophagaceae bacterium strain CAR-16.</title>
        <authorList>
            <person name="Chen W.-M."/>
        </authorList>
    </citation>
    <scope>NUCLEOTIDE SEQUENCE [LARGE SCALE GENOMIC DNA]</scope>
    <source>
        <strain evidence="2 3">CAR-16</strain>
    </source>
</reference>
<dbReference type="EMBL" id="SDHY01000005">
    <property type="protein sequence ID" value="RXK48300.1"/>
    <property type="molecule type" value="Genomic_DNA"/>
</dbReference>
<name>A0A4Q1BYV0_9BACT</name>
<keyword evidence="1" id="KW-0732">Signal</keyword>
<evidence type="ECO:0000313" key="2">
    <source>
        <dbReference type="EMBL" id="RXK48300.1"/>
    </source>
</evidence>
<dbReference type="Proteomes" id="UP000289455">
    <property type="component" value="Unassembled WGS sequence"/>
</dbReference>
<comment type="caution">
    <text evidence="2">The sequence shown here is derived from an EMBL/GenBank/DDBJ whole genome shotgun (WGS) entry which is preliminary data.</text>
</comment>
<protein>
    <recommendedName>
        <fullName evidence="4">Ig-like domain-containing protein</fullName>
    </recommendedName>
</protein>
<feature type="signal peptide" evidence="1">
    <location>
        <begin position="1"/>
        <end position="28"/>
    </location>
</feature>
<organism evidence="2 3">
    <name type="scientific">Aquirufa rosea</name>
    <dbReference type="NCBI Taxonomy" id="2509241"/>
    <lineage>
        <taxon>Bacteria</taxon>
        <taxon>Pseudomonadati</taxon>
        <taxon>Bacteroidota</taxon>
        <taxon>Cytophagia</taxon>
        <taxon>Cytophagales</taxon>
        <taxon>Flectobacillaceae</taxon>
        <taxon>Aquirufa</taxon>
    </lineage>
</organism>
<feature type="non-terminal residue" evidence="2">
    <location>
        <position position="427"/>
    </location>
</feature>
<keyword evidence="3" id="KW-1185">Reference proteome</keyword>
<evidence type="ECO:0000256" key="1">
    <source>
        <dbReference type="SAM" id="SignalP"/>
    </source>
</evidence>
<gene>
    <name evidence="2" type="ORF">ESB04_09680</name>
</gene>
<feature type="chain" id="PRO_5020232976" description="Ig-like domain-containing protein" evidence="1">
    <location>
        <begin position="29"/>
        <end position="427"/>
    </location>
</feature>
<proteinExistence type="predicted"/>
<sequence>MKNKCSHYAYLFVLSVLVSLAASRNSMAANRPADVGFNVSLESSSYNSATNKSTFLYKITQKESQLTGLSHFIIQNFCLPTGETNIKGENSPNGSSEWETISADKMNTSDGSTTECQDGFGSLLKFNYNGGGRTNYYRLTIKGHFIPTDGQSILRWGGTSGTVTCAKVAVQVPTPVVNKQTVYVCQNSSTTLSARTGSNYKWTLNGSSLTDVSSSISASTGGEYQVIYDASNCRSIELFTLQVRDLPTLSVTNTSICPSANGTLTASGASSYSWSNAATSASITVSPSSTTTYTVTGTDANGCQNTASGTVTVYKLPTISVNSPSICIGGSSNLTASGATTYAWSNSQSGSTINVSPTTTSSYTVTGTDANGCSNTASATVTVHLLPTVTATQNQTVCAGAKVTLSGSGASSYAWNNGITNGTEFTA</sequence>
<accession>A0A4Q1BYV0</accession>
<evidence type="ECO:0000313" key="3">
    <source>
        <dbReference type="Proteomes" id="UP000289455"/>
    </source>
</evidence>
<dbReference type="AlphaFoldDB" id="A0A4Q1BYV0"/>